<dbReference type="STRING" id="686624.SAMN04488242_1033"/>
<evidence type="ECO:0008006" key="3">
    <source>
        <dbReference type="Google" id="ProtNLM"/>
    </source>
</evidence>
<dbReference type="OrthoDB" id="3423180at2"/>
<sequence>MSPAGELRLLGRLVDASNETYLVADEEEASWVYKPVAGEQPLWDFPDETLGRREVAAYAISEALGLGIVPRTVWGDGPLGEGSLQRFVDGVISDVVDLIHPEQVTEHWLPVASGFDQDRRPVVLVHRDDPRLRRMALFDALVNNSDRKAGHIIEADGALFGVDHGVSLHVDDKLRTVLWGFANQPFTDEELDVAERCAGLGEPLAPGLADEEWAALKARARRLAEAGAFPGPTTGWPAIPWPPF</sequence>
<gene>
    <name evidence="1" type="ORF">SAMN04488242_1033</name>
</gene>
<dbReference type="AlphaFoldDB" id="A0A1G9J4R3"/>
<dbReference type="EMBL" id="FNGP01000002">
    <property type="protein sequence ID" value="SDL32518.1"/>
    <property type="molecule type" value="Genomic_DNA"/>
</dbReference>
<evidence type="ECO:0000313" key="1">
    <source>
        <dbReference type="EMBL" id="SDL32518.1"/>
    </source>
</evidence>
<accession>A0A1G9J4R3</accession>
<proteinExistence type="predicted"/>
<protein>
    <recommendedName>
        <fullName evidence="3">PI3K/PI4K catalytic domain-containing protein</fullName>
    </recommendedName>
</protein>
<dbReference type="NCBIfam" id="TIGR03843">
    <property type="entry name" value="SCO1664 family protein"/>
    <property type="match status" value="1"/>
</dbReference>
<keyword evidence="2" id="KW-1185">Reference proteome</keyword>
<reference evidence="1 2" key="1">
    <citation type="submission" date="2016-10" db="EMBL/GenBank/DDBJ databases">
        <authorList>
            <person name="de Groot N.N."/>
        </authorList>
    </citation>
    <scope>NUCLEOTIDE SEQUENCE [LARGE SCALE GENOMIC DNA]</scope>
    <source>
        <strain evidence="1 2">CGMCC 1.9159</strain>
    </source>
</reference>
<organism evidence="1 2">
    <name type="scientific">Tessaracoccus oleiagri</name>
    <dbReference type="NCBI Taxonomy" id="686624"/>
    <lineage>
        <taxon>Bacteria</taxon>
        <taxon>Bacillati</taxon>
        <taxon>Actinomycetota</taxon>
        <taxon>Actinomycetes</taxon>
        <taxon>Propionibacteriales</taxon>
        <taxon>Propionibacteriaceae</taxon>
        <taxon>Tessaracoccus</taxon>
    </lineage>
</organism>
<dbReference type="Proteomes" id="UP000199475">
    <property type="component" value="Unassembled WGS sequence"/>
</dbReference>
<dbReference type="RefSeq" id="WP_093249639.1">
    <property type="nucleotide sequence ID" value="NZ_FNGP01000002.1"/>
</dbReference>
<name>A0A1G9J4R3_9ACTN</name>
<evidence type="ECO:0000313" key="2">
    <source>
        <dbReference type="Proteomes" id="UP000199475"/>
    </source>
</evidence>
<dbReference type="InterPro" id="IPR022292">
    <property type="entry name" value="CHP03843"/>
</dbReference>